<dbReference type="HOGENOM" id="CLU_066006_0_0_6"/>
<evidence type="ECO:0000256" key="1">
    <source>
        <dbReference type="SAM" id="Phobius"/>
    </source>
</evidence>
<keyword evidence="1" id="KW-1133">Transmembrane helix</keyword>
<proteinExistence type="predicted"/>
<accession>J5KIM1</accession>
<keyword evidence="1" id="KW-0812">Transmembrane</keyword>
<name>J5KIM1_9GAMM</name>
<feature type="transmembrane region" description="Helical" evidence="1">
    <location>
        <begin position="12"/>
        <end position="32"/>
    </location>
</feature>
<organism evidence="2 3">
    <name type="scientific">SAR86 cluster bacterium SAR86B</name>
    <dbReference type="NCBI Taxonomy" id="1123867"/>
    <lineage>
        <taxon>Bacteria</taxon>
        <taxon>Pseudomonadati</taxon>
        <taxon>Pseudomonadota</taxon>
        <taxon>Gammaproteobacteria</taxon>
        <taxon>SAR86 cluster</taxon>
    </lineage>
</organism>
<dbReference type="InterPro" id="IPR005625">
    <property type="entry name" value="PepSY-ass_TM"/>
</dbReference>
<feature type="transmembrane region" description="Helical" evidence="1">
    <location>
        <begin position="192"/>
        <end position="213"/>
    </location>
</feature>
<dbReference type="Proteomes" id="UP000010116">
    <property type="component" value="Unassembled WGS sequence"/>
</dbReference>
<reference evidence="2 3" key="1">
    <citation type="journal article" date="2012" name="ISME J.">
        <title>Genomic insights to SAR86, an abundant and uncultivated marine bacterial lineage.</title>
        <authorList>
            <person name="Dupont C.L."/>
            <person name="Rusch D.B."/>
            <person name="Yooseph S."/>
            <person name="Lombardo M.J."/>
            <person name="Richter R.A."/>
            <person name="Valas R."/>
            <person name="Novotny M."/>
            <person name="Yee-Greenbaum J."/>
            <person name="Selengut J.D."/>
            <person name="Haft D.H."/>
            <person name="Halpern A.L."/>
            <person name="Lasken R.S."/>
            <person name="Nealson K."/>
            <person name="Friedman R."/>
            <person name="Venter J.C."/>
        </authorList>
    </citation>
    <scope>NUCLEOTIDE SEQUENCE [LARGE SCALE GENOMIC DNA]</scope>
</reference>
<evidence type="ECO:0000313" key="3">
    <source>
        <dbReference type="Proteomes" id="UP000010116"/>
    </source>
</evidence>
<sequence>MKLIIRKTHKYLSFFISLQLLLWTISGIYFAFNKIENVRGEQYRNAIATNFKIDNLNLNLDDIGEISIKKRLGENIIIIRTASGNKYLDESGIGINKLSKDQVSEIVKNNTSLKPYLVEEVTEDKRGSEYRGRKLPIYRAITKNSKDKDINVYVDPYSGEILSIRSKQWRIWDLMWGFHIMDWVDRDNIDNILLKIFSILALISSVTGLLIFFKVDWSSD</sequence>
<protein>
    <submittedName>
        <fullName evidence="2">PepSY-associated TM helix domain protein</fullName>
    </submittedName>
</protein>
<evidence type="ECO:0000313" key="2">
    <source>
        <dbReference type="EMBL" id="EJP73938.1"/>
    </source>
</evidence>
<dbReference type="EMBL" id="JH611164">
    <property type="protein sequence ID" value="EJP73938.1"/>
    <property type="molecule type" value="Genomic_DNA"/>
</dbReference>
<keyword evidence="1" id="KW-0472">Membrane</keyword>
<gene>
    <name evidence="2" type="ORF">NT02SARS_0519</name>
</gene>
<dbReference type="Pfam" id="PF03929">
    <property type="entry name" value="PepSY_TM"/>
    <property type="match status" value="1"/>
</dbReference>
<dbReference type="AlphaFoldDB" id="J5KIM1"/>